<dbReference type="EMBL" id="PYVU01000035">
    <property type="protein sequence ID" value="PTB96798.1"/>
    <property type="molecule type" value="Genomic_DNA"/>
</dbReference>
<comment type="caution">
    <text evidence="1">The sequence shown here is derived from an EMBL/GenBank/DDBJ whole genome shotgun (WGS) entry which is preliminary data.</text>
</comment>
<evidence type="ECO:0000313" key="2">
    <source>
        <dbReference type="Proteomes" id="UP000240608"/>
    </source>
</evidence>
<protein>
    <recommendedName>
        <fullName evidence="3">Peptidyl-prolyl cis-trans isomerase</fullName>
    </recommendedName>
</protein>
<accession>A0A2T4DSW1</accession>
<dbReference type="PROSITE" id="PS51257">
    <property type="entry name" value="PROKAR_LIPOPROTEIN"/>
    <property type="match status" value="1"/>
</dbReference>
<gene>
    <name evidence="1" type="ORF">C9994_05645</name>
</gene>
<dbReference type="AlphaFoldDB" id="A0A2T4DSW1"/>
<proteinExistence type="predicted"/>
<evidence type="ECO:0000313" key="1">
    <source>
        <dbReference type="EMBL" id="PTB96798.1"/>
    </source>
</evidence>
<organism evidence="1 2">
    <name type="scientific">Marivirga lumbricoides</name>
    <dbReference type="NCBI Taxonomy" id="1046115"/>
    <lineage>
        <taxon>Bacteria</taxon>
        <taxon>Pseudomonadati</taxon>
        <taxon>Bacteroidota</taxon>
        <taxon>Cytophagia</taxon>
        <taxon>Cytophagales</taxon>
        <taxon>Marivirgaceae</taxon>
        <taxon>Marivirga</taxon>
    </lineage>
</organism>
<evidence type="ECO:0008006" key="3">
    <source>
        <dbReference type="Google" id="ProtNLM"/>
    </source>
</evidence>
<sequence>MSNKIYKSSFLLCLLIILGSCDYINLKQYSSDEEEEEKTPIARVKNSILYLEDLKGIVSKETSSADSANIMNRYVNSWVKKQLLINEASEKINFDVASIDRKVLDYKYALMVHEYKKYYVDQKLDTSISESEIQKYYEENKSNFELKQNIIRGHFIKIAKNAPKIKRLKSLVTSTKESDMNELKSYCFRYAETYFLEDSVWINFDEVIRNTPFVSVTNKVQFLKTNNYVEEEDDKYLYILKIKEYKISDQISPLEFVRNDINQIILNKRKVAIANQLEEDVFEKAQQANKYEIYN</sequence>
<name>A0A2T4DSW1_9BACT</name>
<reference evidence="1 2" key="1">
    <citation type="submission" date="2018-03" db="EMBL/GenBank/DDBJ databases">
        <title>Cross-interface Injection: A General Nanoliter Liquid Handling Method Applied to Single Cells Genome Amplification Automated Nanoliter Liquid Handling Applied to Single Cell Multiple Displacement Amplification.</title>
        <authorList>
            <person name="Yun J."/>
            <person name="Xu P."/>
            <person name="Xu J."/>
            <person name="Dai X."/>
            <person name="Wang Y."/>
            <person name="Zheng X."/>
            <person name="Cao C."/>
            <person name="Yi Q."/>
            <person name="Zhu Y."/>
            <person name="Wang L."/>
            <person name="Dong Z."/>
            <person name="Huang Y."/>
            <person name="Huang L."/>
            <person name="Du W."/>
        </authorList>
    </citation>
    <scope>NUCLEOTIDE SEQUENCE [LARGE SCALE GENOMIC DNA]</scope>
    <source>
        <strain evidence="1 2">Z-D1-2</strain>
    </source>
</reference>
<dbReference type="Proteomes" id="UP000240608">
    <property type="component" value="Unassembled WGS sequence"/>
</dbReference>